<comment type="caution">
    <text evidence="7">The sequence shown here is derived from an EMBL/GenBank/DDBJ whole genome shotgun (WGS) entry which is preliminary data.</text>
</comment>
<evidence type="ECO:0000256" key="3">
    <source>
        <dbReference type="ARBA" id="ARBA00022692"/>
    </source>
</evidence>
<evidence type="ECO:0000313" key="7">
    <source>
        <dbReference type="EMBL" id="HAF7796572.1"/>
    </source>
</evidence>
<keyword evidence="3 6" id="KW-0812">Transmembrane</keyword>
<evidence type="ECO:0008006" key="8">
    <source>
        <dbReference type="Google" id="ProtNLM"/>
    </source>
</evidence>
<dbReference type="InterPro" id="IPR003544">
    <property type="entry name" value="Cyt_c_biogenesis_CcmB"/>
</dbReference>
<comment type="subcellular location">
    <subcellularLocation>
        <location evidence="1">Membrane</location>
        <topology evidence="1">Multi-pass membrane protein</topology>
    </subcellularLocation>
</comment>
<dbReference type="Pfam" id="PF03379">
    <property type="entry name" value="CcmB"/>
    <property type="match status" value="1"/>
</dbReference>
<proteinExistence type="inferred from homology"/>
<reference evidence="7" key="1">
    <citation type="journal article" date="2018" name="Genome Biol.">
        <title>SKESA: strategic k-mer extension for scrupulous assemblies.</title>
        <authorList>
            <person name="Souvorov A."/>
            <person name="Agarwala R."/>
            <person name="Lipman D.J."/>
        </authorList>
    </citation>
    <scope>NUCLEOTIDE SEQUENCE</scope>
    <source>
        <strain evidence="7">09-2954</strain>
    </source>
</reference>
<dbReference type="PRINTS" id="PR01414">
    <property type="entry name" value="CCMBBIOGNSIS"/>
</dbReference>
<keyword evidence="5 6" id="KW-0472">Membrane</keyword>
<accession>A0A5V9MBS5</accession>
<dbReference type="GO" id="GO:0015232">
    <property type="term" value="F:heme transmembrane transporter activity"/>
    <property type="evidence" value="ECO:0007669"/>
    <property type="project" value="InterPro"/>
</dbReference>
<dbReference type="GO" id="GO:0016020">
    <property type="term" value="C:membrane"/>
    <property type="evidence" value="ECO:0007669"/>
    <property type="project" value="UniProtKB-SubCell"/>
</dbReference>
<name>A0A5V9MBS5_SALET</name>
<protein>
    <recommendedName>
        <fullName evidence="8">Heme exporter protein CcmB</fullName>
    </recommendedName>
</protein>
<organism evidence="7">
    <name type="scientific">Salmonella enterica subsp. enterica serovar Saintpaul</name>
    <dbReference type="NCBI Taxonomy" id="90105"/>
    <lineage>
        <taxon>Bacteria</taxon>
        <taxon>Pseudomonadati</taxon>
        <taxon>Pseudomonadota</taxon>
        <taxon>Gammaproteobacteria</taxon>
        <taxon>Enterobacterales</taxon>
        <taxon>Enterobacteriaceae</taxon>
        <taxon>Salmonella</taxon>
    </lineage>
</organism>
<comment type="similarity">
    <text evidence="2">Belongs to the CcmB/CycW/HelB family.</text>
</comment>
<evidence type="ECO:0000256" key="1">
    <source>
        <dbReference type="ARBA" id="ARBA00004141"/>
    </source>
</evidence>
<evidence type="ECO:0000256" key="2">
    <source>
        <dbReference type="ARBA" id="ARBA00010544"/>
    </source>
</evidence>
<dbReference type="AlphaFoldDB" id="A0A5V9MBS5"/>
<evidence type="ECO:0000256" key="4">
    <source>
        <dbReference type="ARBA" id="ARBA00022989"/>
    </source>
</evidence>
<sequence length="57" mass="6380">MMWRVFCLELRVAFRHGADIAGPLWFFLMVITLFPLSVGPQPQLLARIAPGIIQVAA</sequence>
<evidence type="ECO:0000256" key="6">
    <source>
        <dbReference type="SAM" id="Phobius"/>
    </source>
</evidence>
<evidence type="ECO:0000256" key="5">
    <source>
        <dbReference type="ARBA" id="ARBA00023136"/>
    </source>
</evidence>
<keyword evidence="4 6" id="KW-1133">Transmembrane helix</keyword>
<dbReference type="GO" id="GO:0017004">
    <property type="term" value="P:cytochrome complex assembly"/>
    <property type="evidence" value="ECO:0007669"/>
    <property type="project" value="InterPro"/>
</dbReference>
<feature type="non-terminal residue" evidence="7">
    <location>
        <position position="57"/>
    </location>
</feature>
<reference evidence="7" key="2">
    <citation type="submission" date="2018-07" db="EMBL/GenBank/DDBJ databases">
        <authorList>
            <consortium name="NCBI Pathogen Detection Project"/>
        </authorList>
    </citation>
    <scope>NUCLEOTIDE SEQUENCE</scope>
    <source>
        <strain evidence="7">09-2954</strain>
    </source>
</reference>
<feature type="transmembrane region" description="Helical" evidence="6">
    <location>
        <begin position="20"/>
        <end position="38"/>
    </location>
</feature>
<dbReference type="EMBL" id="DAAWGN010000020">
    <property type="protein sequence ID" value="HAF7796572.1"/>
    <property type="molecule type" value="Genomic_DNA"/>
</dbReference>
<gene>
    <name evidence="7" type="ORF">G9331_002638</name>
</gene>